<dbReference type="InterPro" id="IPR046768">
    <property type="entry name" value="ExoX-like_C"/>
</dbReference>
<evidence type="ECO:0000259" key="1">
    <source>
        <dbReference type="Pfam" id="PF20600"/>
    </source>
</evidence>
<accession>A0ABT5S5T1</accession>
<sequence length="102" mass="12107">MKLYNLNTVFNFGKHKGKTLQEIVEIENYVPWGNELVKVRDENSYLNWCIIKIEDFCISNHVIEKIKHIKPGFYLSDDAKSSLKLKYEIIIDTYNQKNNFYG</sequence>
<dbReference type="Pfam" id="PF20600">
    <property type="entry name" value="ExoX-like_C"/>
    <property type="match status" value="1"/>
</dbReference>
<keyword evidence="3" id="KW-1185">Reference proteome</keyword>
<reference evidence="2" key="1">
    <citation type="submission" date="2023-02" db="EMBL/GenBank/DDBJ databases">
        <title>Polaribacter ponticola sp. nov., isolated from seawater.</title>
        <authorList>
            <person name="Baek J.H."/>
            <person name="Kim J.M."/>
            <person name="Choi D.G."/>
            <person name="Jeon C.O."/>
        </authorList>
    </citation>
    <scope>NUCLEOTIDE SEQUENCE</scope>
    <source>
        <strain evidence="2">MSW5</strain>
    </source>
</reference>
<dbReference type="EMBL" id="JAOSLC020000002">
    <property type="protein sequence ID" value="MDD7913445.1"/>
    <property type="molecule type" value="Genomic_DNA"/>
</dbReference>
<evidence type="ECO:0000313" key="3">
    <source>
        <dbReference type="Proteomes" id="UP001151478"/>
    </source>
</evidence>
<dbReference type="RefSeq" id="WP_265726669.1">
    <property type="nucleotide sequence ID" value="NZ_JAOSLC020000002.1"/>
</dbReference>
<feature type="domain" description="Exodeoxyribonuclease X-like C-terminal" evidence="1">
    <location>
        <begin position="10"/>
        <end position="27"/>
    </location>
</feature>
<gene>
    <name evidence="2" type="ORF">N5A56_002980</name>
</gene>
<organism evidence="2 3">
    <name type="scientific">Polaribacter ponticola</name>
    <dbReference type="NCBI Taxonomy" id="2978475"/>
    <lineage>
        <taxon>Bacteria</taxon>
        <taxon>Pseudomonadati</taxon>
        <taxon>Bacteroidota</taxon>
        <taxon>Flavobacteriia</taxon>
        <taxon>Flavobacteriales</taxon>
        <taxon>Flavobacteriaceae</taxon>
    </lineage>
</organism>
<protein>
    <recommendedName>
        <fullName evidence="1">Exodeoxyribonuclease X-like C-terminal domain-containing protein</fullName>
    </recommendedName>
</protein>
<proteinExistence type="predicted"/>
<dbReference type="Proteomes" id="UP001151478">
    <property type="component" value="Unassembled WGS sequence"/>
</dbReference>
<name>A0ABT5S5T1_9FLAO</name>
<comment type="caution">
    <text evidence="2">The sequence shown here is derived from an EMBL/GenBank/DDBJ whole genome shotgun (WGS) entry which is preliminary data.</text>
</comment>
<evidence type="ECO:0000313" key="2">
    <source>
        <dbReference type="EMBL" id="MDD7913445.1"/>
    </source>
</evidence>